<proteinExistence type="predicted"/>
<feature type="compositionally biased region" description="Basic and acidic residues" evidence="1">
    <location>
        <begin position="57"/>
        <end position="132"/>
    </location>
</feature>
<feature type="region of interest" description="Disordered" evidence="1">
    <location>
        <begin position="312"/>
        <end position="333"/>
    </location>
</feature>
<dbReference type="RefSeq" id="WP_344698834.1">
    <property type="nucleotide sequence ID" value="NZ_BAABBM010000001.1"/>
</dbReference>
<comment type="caution">
    <text evidence="2">The sequence shown here is derived from an EMBL/GenBank/DDBJ whole genome shotgun (WGS) entry which is preliminary data.</text>
</comment>
<dbReference type="EMBL" id="BAABBM010000001">
    <property type="protein sequence ID" value="GAA3895081.1"/>
    <property type="molecule type" value="Genomic_DNA"/>
</dbReference>
<feature type="compositionally biased region" description="Basic and acidic residues" evidence="1">
    <location>
        <begin position="149"/>
        <end position="165"/>
    </location>
</feature>
<accession>A0ABP7L6B3</accession>
<evidence type="ECO:0000256" key="1">
    <source>
        <dbReference type="SAM" id="MobiDB-lite"/>
    </source>
</evidence>
<dbReference type="Pfam" id="PF09939">
    <property type="entry name" value="DUF2171"/>
    <property type="match status" value="1"/>
</dbReference>
<dbReference type="NCBIfam" id="NF033157">
    <property type="entry name" value="SWFGD_domain"/>
    <property type="match status" value="1"/>
</dbReference>
<keyword evidence="3" id="KW-1185">Reference proteome</keyword>
<feature type="compositionally biased region" description="Basic and acidic residues" evidence="1">
    <location>
        <begin position="1"/>
        <end position="46"/>
    </location>
</feature>
<protein>
    <recommendedName>
        <fullName evidence="4">DUF2171 domain-containing protein</fullName>
    </recommendedName>
</protein>
<dbReference type="InterPro" id="IPR047800">
    <property type="entry name" value="SWFGD_dom"/>
</dbReference>
<evidence type="ECO:0000313" key="3">
    <source>
        <dbReference type="Proteomes" id="UP001500827"/>
    </source>
</evidence>
<organism evidence="2 3">
    <name type="scientific">Sphingomonas limnosediminicola</name>
    <dbReference type="NCBI Taxonomy" id="940133"/>
    <lineage>
        <taxon>Bacteria</taxon>
        <taxon>Pseudomonadati</taxon>
        <taxon>Pseudomonadota</taxon>
        <taxon>Alphaproteobacteria</taxon>
        <taxon>Sphingomonadales</taxon>
        <taxon>Sphingomonadaceae</taxon>
        <taxon>Sphingomonas</taxon>
    </lineage>
</organism>
<sequence length="333" mass="39802">MAYDRYDPRDTRRDERARWRDDNPSDERGWGRGGRDERGFFERAGDEIASWFGDDDAERRRDRDDPRGPDRSWSLRDRGQDLRDRERERMSDRDNRDFGRSRSFLGREEDSNFRGPDSDRERDWSRGQERSYRPMAGDYGRAEQSFTGDFDRGHRPDSNWDRDQYRSISRAGTWDRSDRSQQEDPHYHSWRSRHMSELDRDYDDFRRENQSRFEDEFASWREKRQQKRGLLGLIREHMEVVGSDDEHLGTVDKIAGDRIILTKSDPESGGSHHSLSCSNIDRIEGERVILDCKADDARKHWRDESRSRALFEREDQGEMGPRVLDRSFSGTYR</sequence>
<dbReference type="Proteomes" id="UP001500827">
    <property type="component" value="Unassembled WGS sequence"/>
</dbReference>
<feature type="region of interest" description="Disordered" evidence="1">
    <location>
        <begin position="1"/>
        <end position="193"/>
    </location>
</feature>
<name>A0ABP7L6B3_9SPHN</name>
<feature type="compositionally biased region" description="Basic and acidic residues" evidence="1">
    <location>
        <begin position="173"/>
        <end position="187"/>
    </location>
</feature>
<gene>
    <name evidence="2" type="ORF">GCM10022276_12710</name>
</gene>
<reference evidence="3" key="1">
    <citation type="journal article" date="2019" name="Int. J. Syst. Evol. Microbiol.">
        <title>The Global Catalogue of Microorganisms (GCM) 10K type strain sequencing project: providing services to taxonomists for standard genome sequencing and annotation.</title>
        <authorList>
            <consortium name="The Broad Institute Genomics Platform"/>
            <consortium name="The Broad Institute Genome Sequencing Center for Infectious Disease"/>
            <person name="Wu L."/>
            <person name="Ma J."/>
        </authorList>
    </citation>
    <scope>NUCLEOTIDE SEQUENCE [LARGE SCALE GENOMIC DNA]</scope>
    <source>
        <strain evidence="3">JCM 17543</strain>
    </source>
</reference>
<evidence type="ECO:0008006" key="4">
    <source>
        <dbReference type="Google" id="ProtNLM"/>
    </source>
</evidence>
<evidence type="ECO:0000313" key="2">
    <source>
        <dbReference type="EMBL" id="GAA3895081.1"/>
    </source>
</evidence>
<dbReference type="InterPro" id="IPR018684">
    <property type="entry name" value="DUF2171"/>
</dbReference>